<feature type="domain" description="Fe2OG dioxygenase" evidence="3">
    <location>
        <begin position="177"/>
        <end position="282"/>
    </location>
</feature>
<evidence type="ECO:0000256" key="2">
    <source>
        <dbReference type="RuleBase" id="RU003682"/>
    </source>
</evidence>
<keyword evidence="2" id="KW-0479">Metal-binding</keyword>
<dbReference type="PROSITE" id="PS51471">
    <property type="entry name" value="FE2OG_OXY"/>
    <property type="match status" value="1"/>
</dbReference>
<dbReference type="AlphaFoldDB" id="A0A9W9CY31"/>
<dbReference type="GO" id="GO:0044283">
    <property type="term" value="P:small molecule biosynthetic process"/>
    <property type="evidence" value="ECO:0007669"/>
    <property type="project" value="UniProtKB-ARBA"/>
</dbReference>
<evidence type="ECO:0000313" key="5">
    <source>
        <dbReference type="Proteomes" id="UP001140453"/>
    </source>
</evidence>
<proteinExistence type="inferred from homology"/>
<dbReference type="Pfam" id="PF03171">
    <property type="entry name" value="2OG-FeII_Oxy"/>
    <property type="match status" value="1"/>
</dbReference>
<evidence type="ECO:0000259" key="3">
    <source>
        <dbReference type="PROSITE" id="PS51471"/>
    </source>
</evidence>
<dbReference type="EMBL" id="JAPEVB010000003">
    <property type="protein sequence ID" value="KAJ4391865.1"/>
    <property type="molecule type" value="Genomic_DNA"/>
</dbReference>
<dbReference type="Gene3D" id="2.60.120.330">
    <property type="entry name" value="B-lactam Antibiotic, Isopenicillin N Synthase, Chain"/>
    <property type="match status" value="1"/>
</dbReference>
<accession>A0A9W9CY31</accession>
<dbReference type="InterPro" id="IPR044861">
    <property type="entry name" value="IPNS-like_FE2OG_OXY"/>
</dbReference>
<gene>
    <name evidence="4" type="ORF">N0V93_005485</name>
</gene>
<dbReference type="GO" id="GO:0016491">
    <property type="term" value="F:oxidoreductase activity"/>
    <property type="evidence" value="ECO:0007669"/>
    <property type="project" value="UniProtKB-KW"/>
</dbReference>
<comment type="similarity">
    <text evidence="1 2">Belongs to the iron/ascorbate-dependent oxidoreductase family.</text>
</comment>
<dbReference type="InterPro" id="IPR027443">
    <property type="entry name" value="IPNS-like_sf"/>
</dbReference>
<evidence type="ECO:0000256" key="1">
    <source>
        <dbReference type="ARBA" id="ARBA00008056"/>
    </source>
</evidence>
<dbReference type="OrthoDB" id="288590at2759"/>
<protein>
    <recommendedName>
        <fullName evidence="3">Fe2OG dioxygenase domain-containing protein</fullName>
    </recommendedName>
</protein>
<dbReference type="InterPro" id="IPR005123">
    <property type="entry name" value="Oxoglu/Fe-dep_dioxygenase_dom"/>
</dbReference>
<keyword evidence="2" id="KW-0408">Iron</keyword>
<reference evidence="4" key="1">
    <citation type="submission" date="2022-10" db="EMBL/GenBank/DDBJ databases">
        <title>Tapping the CABI collections for fungal endophytes: first genome assemblies for Collariella, Neodidymelliopsis, Ascochyta clinopodiicola, Didymella pomorum, Didymosphaeria variabile, Neocosmospora piperis and Neocucurbitaria cava.</title>
        <authorList>
            <person name="Hill R."/>
        </authorList>
    </citation>
    <scope>NUCLEOTIDE SEQUENCE</scope>
    <source>
        <strain evidence="4">IMI 355082</strain>
    </source>
</reference>
<dbReference type="Proteomes" id="UP001140453">
    <property type="component" value="Unassembled WGS sequence"/>
</dbReference>
<dbReference type="InterPro" id="IPR050231">
    <property type="entry name" value="Iron_ascorbate_oxido_reductase"/>
</dbReference>
<dbReference type="SUPFAM" id="SSF51197">
    <property type="entry name" value="Clavaminate synthase-like"/>
    <property type="match status" value="1"/>
</dbReference>
<evidence type="ECO:0000313" key="4">
    <source>
        <dbReference type="EMBL" id="KAJ4391865.1"/>
    </source>
</evidence>
<dbReference type="GO" id="GO:0046872">
    <property type="term" value="F:metal ion binding"/>
    <property type="evidence" value="ECO:0007669"/>
    <property type="project" value="UniProtKB-KW"/>
</dbReference>
<name>A0A9W9CY31_9PEZI</name>
<organism evidence="4 5">
    <name type="scientific">Gnomoniopsis smithogilvyi</name>
    <dbReference type="NCBI Taxonomy" id="1191159"/>
    <lineage>
        <taxon>Eukaryota</taxon>
        <taxon>Fungi</taxon>
        <taxon>Dikarya</taxon>
        <taxon>Ascomycota</taxon>
        <taxon>Pezizomycotina</taxon>
        <taxon>Sordariomycetes</taxon>
        <taxon>Sordariomycetidae</taxon>
        <taxon>Diaporthales</taxon>
        <taxon>Gnomoniaceae</taxon>
        <taxon>Gnomoniopsis</taxon>
    </lineage>
</organism>
<keyword evidence="2" id="KW-0560">Oxidoreductase</keyword>
<dbReference type="PANTHER" id="PTHR47990">
    <property type="entry name" value="2-OXOGLUTARATE (2OG) AND FE(II)-DEPENDENT OXYGENASE SUPERFAMILY PROTEIN-RELATED"/>
    <property type="match status" value="1"/>
</dbReference>
<dbReference type="InterPro" id="IPR026992">
    <property type="entry name" value="DIOX_N"/>
</dbReference>
<sequence>MTKTQIPVIDASPLFQDASLSSPEAKETVAQIHSAFTTWGIFLLTGTHCIPPNLTVSLRQALDAFFSLPLEQKTKIHLKKGGWAWRGYMPWGGEGSGGLIDQKEGFYGGQELSPGVDDALQTAGLPTYGKNQFPDDEVPELRGLVLEYIDKVTELGLVISDALSMGLGLGKDEVRERFLSPEPIQLFRAFKYSGREGHQTCGIGEHTDFGFLTILAQNATGLQVVSPQGDWTDVPVVPDSFVVNVGDILDRLTSGLYVAPVHRVLPPSLTSPRLSIPFFFDPAWTAKIEALPLAHNPDAAALKRWERRSTFNSLQGVWGQYLGVKVQKVFPDLVLPEFPAVSRASTRHLVEVHKA</sequence>
<comment type="caution">
    <text evidence="4">The sequence shown here is derived from an EMBL/GenBank/DDBJ whole genome shotgun (WGS) entry which is preliminary data.</text>
</comment>
<keyword evidence="5" id="KW-1185">Reference proteome</keyword>
<dbReference type="Pfam" id="PF14226">
    <property type="entry name" value="DIOX_N"/>
    <property type="match status" value="1"/>
</dbReference>